<organism evidence="3 4">
    <name type="scientific">Emericella nidulans (strain FGSC A4 / ATCC 38163 / CBS 112.46 / NRRL 194 / M139)</name>
    <name type="common">Aspergillus nidulans</name>
    <dbReference type="NCBI Taxonomy" id="227321"/>
    <lineage>
        <taxon>Eukaryota</taxon>
        <taxon>Fungi</taxon>
        <taxon>Dikarya</taxon>
        <taxon>Ascomycota</taxon>
        <taxon>Pezizomycotina</taxon>
        <taxon>Eurotiomycetes</taxon>
        <taxon>Eurotiomycetidae</taxon>
        <taxon>Eurotiales</taxon>
        <taxon>Aspergillaceae</taxon>
        <taxon>Aspergillus</taxon>
        <taxon>Aspergillus subgen. Nidulantes</taxon>
    </lineage>
</organism>
<sequence length="648" mass="73668">MPRTYGKSKGKAKQTRLAFVPAEFTSERNDEWGSFSTSRNAKIRYTKPSLGILRSGRSTSSRENSSTPNPFVNVERGLSPKDAEYASQKSLTSNNAAVTSAASSPPSVTQDDDSDDYSEIVHSVRKNTRNRGLKPHNDESLELAPATQDSDSDMKVIRSARKKKGGRSTERGNTSDRSPATQCSDSELEVIHSARKPTRNRSLKRKRIDPSEPEDCHVSDESEAEEPISRPRRKLRRGGAPQLILVDESDGQQEVRGGASESPSIPRTPRRNLSQDRLDIEEDLEDLQDSVLKASRTRGNVANSARAKRQQYLEALRRRRAGKKDEDKDQLSPHPEASDWERSDDEGEGEKETTVKQPQFRIWANESESSDVESTIGANEDLDRYEDDFVLEDEDDKLGVPSGLEDMPIEFSRHAYKQLKDYFQDAVEWMVHNQLNPAFPRFDPVFKVAFDKLEAEVRGRTGSQLVSSVWNADFRRALLARPHIEVTTYPIDLCHPCDACNRSGHPASFDMKLYGKAYSLDTLEPLADAESDEEQSDNEDDEQERDRDGYILPDEDTRFYLGRHCKKNAALAHTLTHWRFHLNEWVVEHLRTTGYFSEEKILKRSQYSQKKKNKHAAKALNKMIESGEIKKLWRDFHINLRAARESTV</sequence>
<evidence type="ECO:0000256" key="1">
    <source>
        <dbReference type="SAM" id="MobiDB-lite"/>
    </source>
</evidence>
<name>Q5BEC4_EMENI</name>
<dbReference type="AlphaFoldDB" id="Q5BEC4"/>
<dbReference type="eggNOG" id="ENOG502S7B9">
    <property type="taxonomic scope" value="Eukaryota"/>
</dbReference>
<dbReference type="GeneID" id="2876883"/>
<proteinExistence type="predicted"/>
<feature type="region of interest" description="Disordered" evidence="1">
    <location>
        <begin position="527"/>
        <end position="548"/>
    </location>
</feature>
<dbReference type="KEGG" id="ani:ANIA_01106"/>
<dbReference type="PANTHER" id="PTHR14689:SF0">
    <property type="entry name" value="COILED-COIL DOMAIN-CONTAINING PROTEIN 82"/>
    <property type="match status" value="1"/>
</dbReference>
<reference evidence="4" key="2">
    <citation type="journal article" date="2009" name="Fungal Genet. Biol.">
        <title>The 2008 update of the Aspergillus nidulans genome annotation: a community effort.</title>
        <authorList>
            <person name="Wortman J.R."/>
            <person name="Gilsenan J.M."/>
            <person name="Joardar V."/>
            <person name="Deegan J."/>
            <person name="Clutterbuck J."/>
            <person name="Andersen M.R."/>
            <person name="Archer D."/>
            <person name="Bencina M."/>
            <person name="Braus G."/>
            <person name="Coutinho P."/>
            <person name="von Dohren H."/>
            <person name="Doonan J."/>
            <person name="Driessen A.J."/>
            <person name="Durek P."/>
            <person name="Espeso E."/>
            <person name="Fekete E."/>
            <person name="Flipphi M."/>
            <person name="Estrada C.G."/>
            <person name="Geysens S."/>
            <person name="Goldman G."/>
            <person name="de Groot P.W."/>
            <person name="Hansen K."/>
            <person name="Harris S.D."/>
            <person name="Heinekamp T."/>
            <person name="Helmstaedt K."/>
            <person name="Henrissat B."/>
            <person name="Hofmann G."/>
            <person name="Homan T."/>
            <person name="Horio T."/>
            <person name="Horiuchi H."/>
            <person name="James S."/>
            <person name="Jones M."/>
            <person name="Karaffa L."/>
            <person name="Karanyi Z."/>
            <person name="Kato M."/>
            <person name="Keller N."/>
            <person name="Kelly D.E."/>
            <person name="Kiel J.A."/>
            <person name="Kim J.M."/>
            <person name="van der Klei I.J."/>
            <person name="Klis F.M."/>
            <person name="Kovalchuk A."/>
            <person name="Krasevec N."/>
            <person name="Kubicek C.P."/>
            <person name="Liu B."/>
            <person name="Maccabe A."/>
            <person name="Meyer V."/>
            <person name="Mirabito P."/>
            <person name="Miskei M."/>
            <person name="Mos M."/>
            <person name="Mullins J."/>
            <person name="Nelson D.R."/>
            <person name="Nielsen J."/>
            <person name="Oakley B.R."/>
            <person name="Osmani S.A."/>
            <person name="Pakula T."/>
            <person name="Paszewski A."/>
            <person name="Paulsen I."/>
            <person name="Pilsyk S."/>
            <person name="Pocsi I."/>
            <person name="Punt P.J."/>
            <person name="Ram A.F."/>
            <person name="Ren Q."/>
            <person name="Robellet X."/>
            <person name="Robson G."/>
            <person name="Seiboth B."/>
            <person name="van Solingen P."/>
            <person name="Specht T."/>
            <person name="Sun J."/>
            <person name="Taheri-Talesh N."/>
            <person name="Takeshita N."/>
            <person name="Ussery D."/>
            <person name="vanKuyk P.A."/>
            <person name="Visser H."/>
            <person name="van de Vondervoort P.J."/>
            <person name="de Vries R.P."/>
            <person name="Walton J."/>
            <person name="Xiang X."/>
            <person name="Xiong Y."/>
            <person name="Zeng A.P."/>
            <person name="Brandt B.W."/>
            <person name="Cornell M.J."/>
            <person name="van den Hondel C.A."/>
            <person name="Visser J."/>
            <person name="Oliver S.G."/>
            <person name="Turner G."/>
        </authorList>
    </citation>
    <scope>GENOME REANNOTATION</scope>
    <source>
        <strain evidence="4">FGSC A4 / ATCC 38163 / CBS 112.46 / NRRL 194 / M139</strain>
    </source>
</reference>
<dbReference type="GO" id="GO:0005634">
    <property type="term" value="C:nucleus"/>
    <property type="evidence" value="ECO:0000318"/>
    <property type="project" value="GO_Central"/>
</dbReference>
<feature type="compositionally biased region" description="Low complexity" evidence="1">
    <location>
        <begin position="92"/>
        <end position="108"/>
    </location>
</feature>
<dbReference type="OMA" id="WRDFHIN"/>
<feature type="compositionally biased region" description="Basic and acidic residues" evidence="1">
    <location>
        <begin position="323"/>
        <end position="341"/>
    </location>
</feature>
<evidence type="ECO:0000259" key="2">
    <source>
        <dbReference type="Pfam" id="PF13926"/>
    </source>
</evidence>
<dbReference type="InParanoid" id="Q5BEC4"/>
<keyword evidence="4" id="KW-1185">Reference proteome</keyword>
<feature type="compositionally biased region" description="Basic and acidic residues" evidence="1">
    <location>
        <begin position="208"/>
        <end position="220"/>
    </location>
</feature>
<protein>
    <recommendedName>
        <fullName evidence="2">DUF4211 domain-containing protein</fullName>
    </recommendedName>
</protein>
<feature type="domain" description="DUF4211" evidence="2">
    <location>
        <begin position="388"/>
        <end position="523"/>
    </location>
</feature>
<dbReference type="PANTHER" id="PTHR14689">
    <property type="entry name" value="PHORBOL-ESTER_DAG-TYPE DOMAIN-CONTAINING PROTEIN"/>
    <property type="match status" value="1"/>
</dbReference>
<evidence type="ECO:0000313" key="3">
    <source>
        <dbReference type="EMBL" id="CBF88128.1"/>
    </source>
</evidence>
<dbReference type="Proteomes" id="UP000000560">
    <property type="component" value="Chromosome VIII"/>
</dbReference>
<reference evidence="4" key="1">
    <citation type="journal article" date="2005" name="Nature">
        <title>Sequencing of Aspergillus nidulans and comparative analysis with A. fumigatus and A. oryzae.</title>
        <authorList>
            <person name="Galagan J.E."/>
            <person name="Calvo S.E."/>
            <person name="Cuomo C."/>
            <person name="Ma L.J."/>
            <person name="Wortman J.R."/>
            <person name="Batzoglou S."/>
            <person name="Lee S.I."/>
            <person name="Basturkmen M."/>
            <person name="Spevak C.C."/>
            <person name="Clutterbuck J."/>
            <person name="Kapitonov V."/>
            <person name="Jurka J."/>
            <person name="Scazzocchio C."/>
            <person name="Farman M."/>
            <person name="Butler J."/>
            <person name="Purcell S."/>
            <person name="Harris S."/>
            <person name="Braus G.H."/>
            <person name="Draht O."/>
            <person name="Busch S."/>
            <person name="D'Enfert C."/>
            <person name="Bouchier C."/>
            <person name="Goldman G.H."/>
            <person name="Bell-Pedersen D."/>
            <person name="Griffiths-Jones S."/>
            <person name="Doonan J.H."/>
            <person name="Yu J."/>
            <person name="Vienken K."/>
            <person name="Pain A."/>
            <person name="Freitag M."/>
            <person name="Selker E.U."/>
            <person name="Archer D.B."/>
            <person name="Penalva M.A."/>
            <person name="Oakley B.R."/>
            <person name="Momany M."/>
            <person name="Tanaka T."/>
            <person name="Kumagai T."/>
            <person name="Asai K."/>
            <person name="Machida M."/>
            <person name="Nierman W.C."/>
            <person name="Denning D.W."/>
            <person name="Caddick M."/>
            <person name="Hynes M."/>
            <person name="Paoletti M."/>
            <person name="Fischer R."/>
            <person name="Miller B."/>
            <person name="Dyer P."/>
            <person name="Sachs M.S."/>
            <person name="Osmani S.A."/>
            <person name="Birren B.W."/>
        </authorList>
    </citation>
    <scope>NUCLEOTIDE SEQUENCE [LARGE SCALE GENOMIC DNA]</scope>
    <source>
        <strain evidence="4">FGSC A4 / ATCC 38163 / CBS 112.46 / NRRL 194 / M139</strain>
    </source>
</reference>
<feature type="compositionally biased region" description="Polar residues" evidence="1">
    <location>
        <begin position="175"/>
        <end position="185"/>
    </location>
</feature>
<dbReference type="EMBL" id="BN001308">
    <property type="protein sequence ID" value="CBF88128.1"/>
    <property type="molecule type" value="Genomic_DNA"/>
</dbReference>
<feature type="compositionally biased region" description="Low complexity" evidence="1">
    <location>
        <begin position="54"/>
        <end position="66"/>
    </location>
</feature>
<accession>C8VTE1</accession>
<feature type="compositionally biased region" description="Basic residues" evidence="1">
    <location>
        <begin position="123"/>
        <end position="134"/>
    </location>
</feature>
<dbReference type="InterPro" id="IPR025451">
    <property type="entry name" value="DUF4211"/>
</dbReference>
<evidence type="ECO:0000313" key="4">
    <source>
        <dbReference type="Proteomes" id="UP000000560"/>
    </source>
</evidence>
<feature type="region of interest" description="Disordered" evidence="1">
    <location>
        <begin position="290"/>
        <end position="309"/>
    </location>
</feature>
<dbReference type="Pfam" id="PF13926">
    <property type="entry name" value="DUF4211"/>
    <property type="match status" value="1"/>
</dbReference>
<accession>Q5BEC4</accession>
<feature type="region of interest" description="Disordered" evidence="1">
    <location>
        <begin position="318"/>
        <end position="375"/>
    </location>
</feature>
<dbReference type="RefSeq" id="XP_658710.1">
    <property type="nucleotide sequence ID" value="XM_653618.1"/>
</dbReference>
<dbReference type="STRING" id="227321.Q5BEC4"/>
<feature type="compositionally biased region" description="Acidic residues" evidence="1">
    <location>
        <begin position="527"/>
        <end position="543"/>
    </location>
</feature>
<feature type="region of interest" description="Disordered" evidence="1">
    <location>
        <begin position="28"/>
        <end position="281"/>
    </location>
</feature>
<dbReference type="OrthoDB" id="21499at2759"/>
<feature type="compositionally biased region" description="Basic residues" evidence="1">
    <location>
        <begin position="193"/>
        <end position="207"/>
    </location>
</feature>
<dbReference type="HOGENOM" id="CLU_021433_1_0_1"/>
<gene>
    <name evidence="3" type="ORF">ANIA_01106</name>
</gene>